<feature type="binding site" evidence="2">
    <location>
        <position position="137"/>
    </location>
    <ligand>
        <name>Mn(2+)</name>
        <dbReference type="ChEBI" id="CHEBI:29035"/>
        <label>2</label>
    </ligand>
</feature>
<dbReference type="InterPro" id="IPR036264">
    <property type="entry name" value="Bact_exopeptidase_dim_dom"/>
</dbReference>
<dbReference type="EMBL" id="LAYJ01000078">
    <property type="protein sequence ID" value="KKI51352.1"/>
    <property type="molecule type" value="Genomic_DNA"/>
</dbReference>
<dbReference type="PATRIC" id="fig|270498.16.peg.99"/>
<comment type="cofactor">
    <cofactor evidence="2">
        <name>Mn(2+)</name>
        <dbReference type="ChEBI" id="CHEBI:29035"/>
    </cofactor>
    <text evidence="2">The Mn(2+) ion enhances activity.</text>
</comment>
<evidence type="ECO:0000313" key="4">
    <source>
        <dbReference type="EMBL" id="KKI51352.1"/>
    </source>
</evidence>
<dbReference type="Pfam" id="PF07687">
    <property type="entry name" value="M20_dimer"/>
    <property type="match status" value="1"/>
</dbReference>
<reference evidence="4 5" key="1">
    <citation type="submission" date="2015-04" db="EMBL/GenBank/DDBJ databases">
        <title>Draft genome sequence of bacteremic isolate Catabacter hongkongensis type strain HKU16T.</title>
        <authorList>
            <person name="Lau S.K."/>
            <person name="Teng J.L."/>
            <person name="Huang Y."/>
            <person name="Curreem S.O."/>
            <person name="Tsui S.K."/>
            <person name="Woo P.C."/>
        </authorList>
    </citation>
    <scope>NUCLEOTIDE SEQUENCE [LARGE SCALE GENOMIC DNA]</scope>
    <source>
        <strain evidence="4 5">HKU16</strain>
    </source>
</reference>
<dbReference type="InterPro" id="IPR002933">
    <property type="entry name" value="Peptidase_M20"/>
</dbReference>
<dbReference type="OrthoDB" id="9776731at2"/>
<keyword evidence="1 4" id="KW-0378">Hydrolase</keyword>
<dbReference type="FunFam" id="3.30.70.360:FF:000001">
    <property type="entry name" value="N-acetyldiaminopimelate deacetylase"/>
    <property type="match status" value="1"/>
</dbReference>
<gene>
    <name evidence="4" type="ORF">CHK_1140</name>
</gene>
<evidence type="ECO:0000259" key="3">
    <source>
        <dbReference type="Pfam" id="PF07687"/>
    </source>
</evidence>
<dbReference type="EC" id="3.5.1.47" evidence="4"/>
<accession>A0A0M2NLP8</accession>
<dbReference type="Pfam" id="PF01546">
    <property type="entry name" value="Peptidase_M20"/>
    <property type="match status" value="1"/>
</dbReference>
<proteinExistence type="predicted"/>
<dbReference type="PANTHER" id="PTHR11014">
    <property type="entry name" value="PEPTIDASE M20 FAMILY MEMBER"/>
    <property type="match status" value="1"/>
</dbReference>
<dbReference type="NCBIfam" id="TIGR01891">
    <property type="entry name" value="amidohydrolases"/>
    <property type="match status" value="1"/>
</dbReference>
<protein>
    <submittedName>
        <fullName evidence="4">N-acetyl-L,L-diaminopimelate deacetylase</fullName>
        <ecNumber evidence="4">3.5.1.47</ecNumber>
    </submittedName>
</protein>
<comment type="caution">
    <text evidence="4">The sequence shown here is derived from an EMBL/GenBank/DDBJ whole genome shotgun (WGS) entry which is preliminary data.</text>
</comment>
<dbReference type="SUPFAM" id="SSF53187">
    <property type="entry name" value="Zn-dependent exopeptidases"/>
    <property type="match status" value="1"/>
</dbReference>
<dbReference type="PIRSF" id="PIRSF005962">
    <property type="entry name" value="Pept_M20D_amidohydro"/>
    <property type="match status" value="1"/>
</dbReference>
<dbReference type="RefSeq" id="WP_046443041.1">
    <property type="nucleotide sequence ID" value="NZ_LAYJ01000078.1"/>
</dbReference>
<dbReference type="SUPFAM" id="SSF55031">
    <property type="entry name" value="Bacterial exopeptidase dimerisation domain"/>
    <property type="match status" value="1"/>
</dbReference>
<keyword evidence="5" id="KW-1185">Reference proteome</keyword>
<feature type="binding site" evidence="2">
    <location>
        <position position="163"/>
    </location>
    <ligand>
        <name>Mn(2+)</name>
        <dbReference type="ChEBI" id="CHEBI:29035"/>
        <label>2</label>
    </ligand>
</feature>
<dbReference type="InterPro" id="IPR017439">
    <property type="entry name" value="Amidohydrolase"/>
</dbReference>
<dbReference type="STRING" id="270498.CHK_1140"/>
<feature type="binding site" evidence="2">
    <location>
        <position position="356"/>
    </location>
    <ligand>
        <name>Mn(2+)</name>
        <dbReference type="ChEBI" id="CHEBI:29035"/>
        <label>2</label>
    </ligand>
</feature>
<dbReference type="CDD" id="cd03886">
    <property type="entry name" value="M20_Acy1"/>
    <property type="match status" value="1"/>
</dbReference>
<feature type="domain" description="Peptidase M20 dimerisation" evidence="3">
    <location>
        <begin position="186"/>
        <end position="278"/>
    </location>
</feature>
<evidence type="ECO:0000256" key="1">
    <source>
        <dbReference type="ARBA" id="ARBA00022801"/>
    </source>
</evidence>
<feature type="binding site" evidence="2">
    <location>
        <position position="103"/>
    </location>
    <ligand>
        <name>Mn(2+)</name>
        <dbReference type="ChEBI" id="CHEBI:29035"/>
        <label>2</label>
    </ligand>
</feature>
<dbReference type="InterPro" id="IPR011650">
    <property type="entry name" value="Peptidase_M20_dimer"/>
</dbReference>
<dbReference type="GO" id="GO:0050118">
    <property type="term" value="F:N-acetyldiaminopimelate deacetylase activity"/>
    <property type="evidence" value="ECO:0007669"/>
    <property type="project" value="UniProtKB-EC"/>
</dbReference>
<dbReference type="Gene3D" id="3.30.70.360">
    <property type="match status" value="1"/>
</dbReference>
<dbReference type="GO" id="GO:0019877">
    <property type="term" value="P:diaminopimelate biosynthetic process"/>
    <property type="evidence" value="ECO:0007669"/>
    <property type="project" value="TreeGrafter"/>
</dbReference>
<keyword evidence="2" id="KW-0464">Manganese</keyword>
<evidence type="ECO:0000256" key="2">
    <source>
        <dbReference type="PIRSR" id="PIRSR005962-1"/>
    </source>
</evidence>
<name>A0A0M2NLP8_9FIRM</name>
<dbReference type="Gene3D" id="3.40.630.10">
    <property type="entry name" value="Zn peptidases"/>
    <property type="match status" value="1"/>
</dbReference>
<dbReference type="AlphaFoldDB" id="A0A0M2NLP8"/>
<organism evidence="4 5">
    <name type="scientific">Christensenella hongkongensis</name>
    <dbReference type="NCBI Taxonomy" id="270498"/>
    <lineage>
        <taxon>Bacteria</taxon>
        <taxon>Bacillati</taxon>
        <taxon>Bacillota</taxon>
        <taxon>Clostridia</taxon>
        <taxon>Christensenellales</taxon>
        <taxon>Christensenellaceae</taxon>
        <taxon>Christensenella</taxon>
    </lineage>
</organism>
<dbReference type="Proteomes" id="UP000034076">
    <property type="component" value="Unassembled WGS sequence"/>
</dbReference>
<dbReference type="GO" id="GO:0046872">
    <property type="term" value="F:metal ion binding"/>
    <property type="evidence" value="ECO:0007669"/>
    <property type="project" value="UniProtKB-KW"/>
</dbReference>
<evidence type="ECO:0000313" key="5">
    <source>
        <dbReference type="Proteomes" id="UP000034076"/>
    </source>
</evidence>
<dbReference type="PANTHER" id="PTHR11014:SF98">
    <property type="entry name" value="N-ACETYLDIAMINOPIMELATE DEACETYLASE"/>
    <property type="match status" value="1"/>
</dbReference>
<sequence>MKVRESLRQYLGEITEIRRELHRVPEYSFEEYKTSEYLMNYLKRLRPDQLEVVAKTGIKAVFLAKHPAKTVAIRADIDALPVPEYNDVSYRSQCENMMHACGHDGHMAIALICAKIISGASDRLKYNYVFLFQPAEETTGGAQPMVEEGALKNPDVDEIYGIHLWPYLPAGVAGCKAGPIMARMCDLNINIKGRGSHGAKPHNGRDALIAAAQLVMGIQTIISRNVDPYKTGVITIGRIEGGQTRNVICEDVRLEGTIRTFEPEVTQTIQRRLTEMLEGLDMMYQVKSEYIESMTYPAVVNDAALYDRTKAKFDEAEFVVVEPVMLSEDFSNFQRQIPGLYTFMGIAEADDAEPLHSSRFNFNEQVLLNGVEYFLRVTDFE</sequence>
<keyword evidence="2" id="KW-0479">Metal-binding</keyword>
<feature type="binding site" evidence="2">
    <location>
        <position position="101"/>
    </location>
    <ligand>
        <name>Mn(2+)</name>
        <dbReference type="ChEBI" id="CHEBI:29035"/>
        <label>2</label>
    </ligand>
</feature>